<name>A0ABT9UTI1_9FIRM</name>
<dbReference type="Pfam" id="PF10979">
    <property type="entry name" value="DUF2786"/>
    <property type="match status" value="1"/>
</dbReference>
<evidence type="ECO:0008006" key="5">
    <source>
        <dbReference type="Google" id="ProtNLM"/>
    </source>
</evidence>
<accession>A0ABT9UTI1</accession>
<reference evidence="3 4" key="1">
    <citation type="submission" date="2023-07" db="EMBL/GenBank/DDBJ databases">
        <title>Genomic Encyclopedia of Type Strains, Phase IV (KMG-IV): sequencing the most valuable type-strain genomes for metagenomic binning, comparative biology and taxonomic classification.</title>
        <authorList>
            <person name="Goeker M."/>
        </authorList>
    </citation>
    <scope>NUCLEOTIDE SEQUENCE [LARGE SCALE GENOMIC DNA]</scope>
    <source>
        <strain evidence="3 4">DSM 20694</strain>
    </source>
</reference>
<evidence type="ECO:0000313" key="4">
    <source>
        <dbReference type="Proteomes" id="UP001228504"/>
    </source>
</evidence>
<feature type="domain" description="DUF7168" evidence="2">
    <location>
        <begin position="60"/>
        <end position="181"/>
    </location>
</feature>
<sequence length="229" mass="26693">MDNEIIIKIKKLLALSKSSNENEAKNAMLKAQQLMIKHKITIQEAENFEEINIGEETSNIKFRSIKWKANLASVIADNFGCILYYNTHSKGVHEIKFYGKEEDRIICSIMMAYAVKCIESSSIKYINELRKDRRRKHFKNIKTDYALGFINGLKVQFDKQVKSNEWGLVIVRDRKVDEMFNEFSKDFGSISVREVYKDNAKAFKKGQDEGERFSISDKIEKEDELKQII</sequence>
<comment type="caution">
    <text evidence="3">The sequence shown here is derived from an EMBL/GenBank/DDBJ whole genome shotgun (WGS) entry which is preliminary data.</text>
</comment>
<keyword evidence="4" id="KW-1185">Reference proteome</keyword>
<gene>
    <name evidence="3" type="ORF">J2S18_001535</name>
</gene>
<protein>
    <recommendedName>
        <fullName evidence="5">DUF2786 domain-containing protein</fullName>
    </recommendedName>
</protein>
<organism evidence="3 4">
    <name type="scientific">Eubacterium multiforme</name>
    <dbReference type="NCBI Taxonomy" id="83339"/>
    <lineage>
        <taxon>Bacteria</taxon>
        <taxon>Bacillati</taxon>
        <taxon>Bacillota</taxon>
        <taxon>Clostridia</taxon>
        <taxon>Eubacteriales</taxon>
        <taxon>Eubacteriaceae</taxon>
        <taxon>Eubacterium</taxon>
    </lineage>
</organism>
<dbReference type="Proteomes" id="UP001228504">
    <property type="component" value="Unassembled WGS sequence"/>
</dbReference>
<evidence type="ECO:0000259" key="2">
    <source>
        <dbReference type="Pfam" id="PF23771"/>
    </source>
</evidence>
<dbReference type="Pfam" id="PF23771">
    <property type="entry name" value="DUF7168"/>
    <property type="match status" value="1"/>
</dbReference>
<evidence type="ECO:0000259" key="1">
    <source>
        <dbReference type="Pfam" id="PF10979"/>
    </source>
</evidence>
<proteinExistence type="predicted"/>
<feature type="domain" description="DUF2786" evidence="1">
    <location>
        <begin position="5"/>
        <end position="41"/>
    </location>
</feature>
<evidence type="ECO:0000313" key="3">
    <source>
        <dbReference type="EMBL" id="MDQ0149604.1"/>
    </source>
</evidence>
<dbReference type="InterPro" id="IPR055592">
    <property type="entry name" value="DUF7168"/>
</dbReference>
<dbReference type="RefSeq" id="WP_307485274.1">
    <property type="nucleotide sequence ID" value="NZ_JAUSUF010000004.1"/>
</dbReference>
<dbReference type="InterPro" id="IPR024498">
    <property type="entry name" value="DUF2786"/>
</dbReference>
<dbReference type="EMBL" id="JAUSUF010000004">
    <property type="protein sequence ID" value="MDQ0149604.1"/>
    <property type="molecule type" value="Genomic_DNA"/>
</dbReference>